<accession>A0A1F7VCQ6</accession>
<protein>
    <recommendedName>
        <fullName evidence="1">BioF2-like acetyltransferase domain-containing protein</fullName>
    </recommendedName>
</protein>
<dbReference type="Gene3D" id="3.40.630.30">
    <property type="match status" value="1"/>
</dbReference>
<organism evidence="2 3">
    <name type="scientific">Candidatus Uhrbacteria bacterium RIFCSPLOWO2_02_FULL_49_11</name>
    <dbReference type="NCBI Taxonomy" id="1802409"/>
    <lineage>
        <taxon>Bacteria</taxon>
        <taxon>Candidatus Uhriibacteriota</taxon>
    </lineage>
</organism>
<gene>
    <name evidence="2" type="ORF">A3I42_02530</name>
</gene>
<dbReference type="SUPFAM" id="SSF55729">
    <property type="entry name" value="Acyl-CoA N-acyltransferases (Nat)"/>
    <property type="match status" value="1"/>
</dbReference>
<feature type="domain" description="BioF2-like acetyltransferase" evidence="1">
    <location>
        <begin position="167"/>
        <end position="307"/>
    </location>
</feature>
<dbReference type="InterPro" id="IPR016181">
    <property type="entry name" value="Acyl_CoA_acyltransferase"/>
</dbReference>
<dbReference type="EMBL" id="MGER01000059">
    <property type="protein sequence ID" value="OGL87774.1"/>
    <property type="molecule type" value="Genomic_DNA"/>
</dbReference>
<dbReference type="InterPro" id="IPR038740">
    <property type="entry name" value="BioF2-like_GNAT_dom"/>
</dbReference>
<evidence type="ECO:0000313" key="3">
    <source>
        <dbReference type="Proteomes" id="UP000178264"/>
    </source>
</evidence>
<reference evidence="2 3" key="1">
    <citation type="journal article" date="2016" name="Nat. Commun.">
        <title>Thousands of microbial genomes shed light on interconnected biogeochemical processes in an aquifer system.</title>
        <authorList>
            <person name="Anantharaman K."/>
            <person name="Brown C.T."/>
            <person name="Hug L.A."/>
            <person name="Sharon I."/>
            <person name="Castelle C.J."/>
            <person name="Probst A.J."/>
            <person name="Thomas B.C."/>
            <person name="Singh A."/>
            <person name="Wilkins M.J."/>
            <person name="Karaoz U."/>
            <person name="Brodie E.L."/>
            <person name="Williams K.H."/>
            <person name="Hubbard S.S."/>
            <person name="Banfield J.F."/>
        </authorList>
    </citation>
    <scope>NUCLEOTIDE SEQUENCE [LARGE SCALE GENOMIC DNA]</scope>
</reference>
<proteinExistence type="predicted"/>
<dbReference type="Pfam" id="PF13480">
    <property type="entry name" value="Acetyltransf_6"/>
    <property type="match status" value="1"/>
</dbReference>
<evidence type="ECO:0000259" key="1">
    <source>
        <dbReference type="Pfam" id="PF13480"/>
    </source>
</evidence>
<dbReference type="AlphaFoldDB" id="A0A1F7VCQ6"/>
<dbReference type="Proteomes" id="UP000178264">
    <property type="component" value="Unassembled WGS sequence"/>
</dbReference>
<comment type="caution">
    <text evidence="2">The sequence shown here is derived from an EMBL/GenBank/DDBJ whole genome shotgun (WGS) entry which is preliminary data.</text>
</comment>
<sequence>MIYAGQEALLYWEKHRDTTVNSKSLIDQLFSRADILRTWYDMWINPEQVLWAASYDQSTEMPLIFVNLFGKLVPSLAAPTNEYQWYAPIVGSRSKVSAVEIAQQLIALPRWYYIKIQHIDIDEEFWRAFLQTFQQKGFIVSTDPTMRIGTVEIGANQEEYCAKLHGDFRRELKRRWRQLEHTHGTCRVVVSSRAHDIGDAFKDGAALEKRGWKGAHNTAIDQNPQAFHYFMQLAHAAAAHKEVRLIRLQCAGTTIAFQYYLIHHNEAYLLKTAYDEDFSRFGPGQLAVMKSLGILREQGVRKLNFFGQLSTWHTPWQPTVTQYSRLVIARPQVLPYLITLPYRGYAYIKKISWLYRALCQWRGIN</sequence>
<evidence type="ECO:0000313" key="2">
    <source>
        <dbReference type="EMBL" id="OGL87774.1"/>
    </source>
</evidence>
<name>A0A1F7VCQ6_9BACT</name>